<accession>A0A8S5MMW0</accession>
<name>A0A8S5MMW0_9CAUD</name>
<evidence type="ECO:0000313" key="1">
    <source>
        <dbReference type="EMBL" id="DAD83649.1"/>
    </source>
</evidence>
<organism evidence="1">
    <name type="scientific">Siphoviridae sp. ct89Z21</name>
    <dbReference type="NCBI Taxonomy" id="2826168"/>
    <lineage>
        <taxon>Viruses</taxon>
        <taxon>Duplodnaviria</taxon>
        <taxon>Heunggongvirae</taxon>
        <taxon>Uroviricota</taxon>
        <taxon>Caudoviricetes</taxon>
    </lineage>
</organism>
<protein>
    <submittedName>
        <fullName evidence="1">Uncharacterized protein</fullName>
    </submittedName>
</protein>
<dbReference type="EMBL" id="BK014939">
    <property type="protein sequence ID" value="DAD83649.1"/>
    <property type="molecule type" value="Genomic_DNA"/>
</dbReference>
<sequence>MTQVKDLNRKRVCDISDDGKSAYIRRGDCITKITADTDGNLKVTYEKSIKAS</sequence>
<reference evidence="1" key="1">
    <citation type="journal article" date="2021" name="Proc. Natl. Acad. Sci. U.S.A.">
        <title>A Catalog of Tens of Thousands of Viruses from Human Metagenomes Reveals Hidden Associations with Chronic Diseases.</title>
        <authorList>
            <person name="Tisza M.J."/>
            <person name="Buck C.B."/>
        </authorList>
    </citation>
    <scope>NUCLEOTIDE SEQUENCE</scope>
    <source>
        <strain evidence="1">Ct89Z21</strain>
    </source>
</reference>
<proteinExistence type="predicted"/>